<dbReference type="Gene3D" id="3.30.63.20">
    <property type="match status" value="1"/>
</dbReference>
<organism evidence="6 7">
    <name type="scientific">Neolecta irregularis (strain DAH-3)</name>
    <dbReference type="NCBI Taxonomy" id="1198029"/>
    <lineage>
        <taxon>Eukaryota</taxon>
        <taxon>Fungi</taxon>
        <taxon>Dikarya</taxon>
        <taxon>Ascomycota</taxon>
        <taxon>Taphrinomycotina</taxon>
        <taxon>Neolectales</taxon>
        <taxon>Neolectaceae</taxon>
        <taxon>Neolecta</taxon>
    </lineage>
</organism>
<evidence type="ECO:0000256" key="3">
    <source>
        <dbReference type="ARBA" id="ARBA00023274"/>
    </source>
</evidence>
<evidence type="ECO:0000313" key="7">
    <source>
        <dbReference type="Proteomes" id="UP000186594"/>
    </source>
</evidence>
<dbReference type="STRING" id="1198029.A0A1U7LIR5"/>
<comment type="similarity">
    <text evidence="1 4">Belongs to the eukaryotic ribosomal protein eS25 family.</text>
</comment>
<dbReference type="FunFam" id="3.30.63.20:FF:000001">
    <property type="entry name" value="40S ribosomal protein S25"/>
    <property type="match status" value="1"/>
</dbReference>
<dbReference type="GO" id="GO:1990904">
    <property type="term" value="C:ribonucleoprotein complex"/>
    <property type="evidence" value="ECO:0007669"/>
    <property type="project" value="UniProtKB-KW"/>
</dbReference>
<evidence type="ECO:0000256" key="4">
    <source>
        <dbReference type="RuleBase" id="RU366057"/>
    </source>
</evidence>
<dbReference type="InterPro" id="IPR004977">
    <property type="entry name" value="Ribosomal_eS25"/>
</dbReference>
<dbReference type="PANTHER" id="PTHR12850">
    <property type="entry name" value="40S RIBOSOMAL PROTEIN S25"/>
    <property type="match status" value="1"/>
</dbReference>
<protein>
    <recommendedName>
        <fullName evidence="4">40S ribosomal protein S25</fullName>
    </recommendedName>
</protein>
<dbReference type="OrthoDB" id="10263513at2759"/>
<name>A0A1U7LIR5_NEOID</name>
<feature type="compositionally biased region" description="Basic residues" evidence="5">
    <location>
        <begin position="14"/>
        <end position="23"/>
    </location>
</feature>
<dbReference type="OMA" id="RIVHHSG"/>
<dbReference type="Pfam" id="PF03297">
    <property type="entry name" value="Ribosomal_S25"/>
    <property type="match status" value="1"/>
</dbReference>
<keyword evidence="3 4" id="KW-0687">Ribonucleoprotein</keyword>
<evidence type="ECO:0000256" key="1">
    <source>
        <dbReference type="ARBA" id="ARBA00009106"/>
    </source>
</evidence>
<comment type="caution">
    <text evidence="6">The sequence shown here is derived from an EMBL/GenBank/DDBJ whole genome shotgun (WGS) entry which is preliminary data.</text>
</comment>
<reference evidence="6 7" key="1">
    <citation type="submission" date="2016-04" db="EMBL/GenBank/DDBJ databases">
        <title>Evolutionary innovation and constraint leading to complex multicellularity in the Ascomycota.</title>
        <authorList>
            <person name="Cisse O."/>
            <person name="Nguyen A."/>
            <person name="Hewitt D.A."/>
            <person name="Jedd G."/>
            <person name="Stajich J.E."/>
        </authorList>
    </citation>
    <scope>NUCLEOTIDE SEQUENCE [LARGE SCALE GENOMIC DNA]</scope>
    <source>
        <strain evidence="6 7">DAH-3</strain>
    </source>
</reference>
<evidence type="ECO:0000256" key="2">
    <source>
        <dbReference type="ARBA" id="ARBA00022980"/>
    </source>
</evidence>
<accession>A0A1U7LIR5</accession>
<feature type="region of interest" description="Disordered" evidence="5">
    <location>
        <begin position="1"/>
        <end position="28"/>
    </location>
</feature>
<dbReference type="GO" id="GO:0005840">
    <property type="term" value="C:ribosome"/>
    <property type="evidence" value="ECO:0007669"/>
    <property type="project" value="UniProtKB-KW"/>
</dbReference>
<sequence>MPKAVTATSSGPKGSKKKKWSKGKVKEKANSAVMVDQNIYDKLFKEVGSYRLISVSVLMDRLKINGSLARAALKELEAQGLIKKIETHHSQLIYTRSTAAAE</sequence>
<keyword evidence="7" id="KW-1185">Reference proteome</keyword>
<dbReference type="EMBL" id="LXFE01003116">
    <property type="protein sequence ID" value="OLL22518.1"/>
    <property type="molecule type" value="Genomic_DNA"/>
</dbReference>
<evidence type="ECO:0000256" key="5">
    <source>
        <dbReference type="SAM" id="MobiDB-lite"/>
    </source>
</evidence>
<evidence type="ECO:0000313" key="6">
    <source>
        <dbReference type="EMBL" id="OLL22518.1"/>
    </source>
</evidence>
<dbReference type="Proteomes" id="UP000186594">
    <property type="component" value="Unassembled WGS sequence"/>
</dbReference>
<keyword evidence="2 4" id="KW-0689">Ribosomal protein</keyword>
<dbReference type="AlphaFoldDB" id="A0A1U7LIR5"/>
<gene>
    <name evidence="6" type="ORF">NEOLI_002663</name>
</gene>
<proteinExistence type="inferred from homology"/>